<dbReference type="PANTHER" id="PTHR43048:SF3">
    <property type="entry name" value="METHYLMALONYL-COA EPIMERASE, MITOCHONDRIAL"/>
    <property type="match status" value="1"/>
</dbReference>
<feature type="domain" description="VOC" evidence="2">
    <location>
        <begin position="21"/>
        <end position="128"/>
    </location>
</feature>
<dbReference type="InterPro" id="IPR004360">
    <property type="entry name" value="Glyas_Fos-R_dOase_dom"/>
</dbReference>
<feature type="domain" description="VOC" evidence="2">
    <location>
        <begin position="164"/>
        <end position="279"/>
    </location>
</feature>
<dbReference type="InterPro" id="IPR051785">
    <property type="entry name" value="MMCE/EMCE_epimerase"/>
</dbReference>
<evidence type="ECO:0000313" key="4">
    <source>
        <dbReference type="Proteomes" id="UP001156641"/>
    </source>
</evidence>
<comment type="caution">
    <text evidence="3">The sequence shown here is derived from an EMBL/GenBank/DDBJ whole genome shotgun (WGS) entry which is preliminary data.</text>
</comment>
<dbReference type="Proteomes" id="UP001156641">
    <property type="component" value="Unassembled WGS sequence"/>
</dbReference>
<dbReference type="EMBL" id="BSOS01000089">
    <property type="protein sequence ID" value="GLR68415.1"/>
    <property type="molecule type" value="Genomic_DNA"/>
</dbReference>
<gene>
    <name evidence="3" type="ORF">GCM10010909_30960</name>
</gene>
<evidence type="ECO:0000256" key="1">
    <source>
        <dbReference type="ARBA" id="ARBA00022723"/>
    </source>
</evidence>
<dbReference type="Gene3D" id="3.10.180.10">
    <property type="entry name" value="2,3-Dihydroxybiphenyl 1,2-Dioxygenase, domain 1"/>
    <property type="match status" value="2"/>
</dbReference>
<dbReference type="InterPro" id="IPR037523">
    <property type="entry name" value="VOC_core"/>
</dbReference>
<evidence type="ECO:0000259" key="2">
    <source>
        <dbReference type="PROSITE" id="PS51819"/>
    </source>
</evidence>
<name>A0ABQ6AAI4_9PROT</name>
<dbReference type="PANTHER" id="PTHR43048">
    <property type="entry name" value="METHYLMALONYL-COA EPIMERASE"/>
    <property type="match status" value="1"/>
</dbReference>
<reference evidence="4" key="1">
    <citation type="journal article" date="2019" name="Int. J. Syst. Evol. Microbiol.">
        <title>The Global Catalogue of Microorganisms (GCM) 10K type strain sequencing project: providing services to taxonomists for standard genome sequencing and annotation.</title>
        <authorList>
            <consortium name="The Broad Institute Genomics Platform"/>
            <consortium name="The Broad Institute Genome Sequencing Center for Infectious Disease"/>
            <person name="Wu L."/>
            <person name="Ma J."/>
        </authorList>
    </citation>
    <scope>NUCLEOTIDE SEQUENCE [LARGE SCALE GENOMIC DNA]</scope>
    <source>
        <strain evidence="4">NBRC 112502</strain>
    </source>
</reference>
<protein>
    <submittedName>
        <fullName evidence="3">Glyoxalase</fullName>
    </submittedName>
</protein>
<accession>A0ABQ6AAI4</accession>
<keyword evidence="1" id="KW-0479">Metal-binding</keyword>
<keyword evidence="4" id="KW-1185">Reference proteome</keyword>
<organism evidence="3 4">
    <name type="scientific">Acidocella aquatica</name>
    <dbReference type="NCBI Taxonomy" id="1922313"/>
    <lineage>
        <taxon>Bacteria</taxon>
        <taxon>Pseudomonadati</taxon>
        <taxon>Pseudomonadota</taxon>
        <taxon>Alphaproteobacteria</taxon>
        <taxon>Acetobacterales</taxon>
        <taxon>Acidocellaceae</taxon>
        <taxon>Acidocella</taxon>
    </lineage>
</organism>
<dbReference type="Pfam" id="PF00903">
    <property type="entry name" value="Glyoxalase"/>
    <property type="match status" value="2"/>
</dbReference>
<dbReference type="SUPFAM" id="SSF54593">
    <property type="entry name" value="Glyoxalase/Bleomycin resistance protein/Dihydroxybiphenyl dioxygenase"/>
    <property type="match status" value="1"/>
</dbReference>
<dbReference type="RefSeq" id="WP_284259264.1">
    <property type="nucleotide sequence ID" value="NZ_BSOS01000089.1"/>
</dbReference>
<dbReference type="PROSITE" id="PS51819">
    <property type="entry name" value="VOC"/>
    <property type="match status" value="2"/>
</dbReference>
<dbReference type="InterPro" id="IPR029068">
    <property type="entry name" value="Glyas_Bleomycin-R_OHBP_Dase"/>
</dbReference>
<evidence type="ECO:0000313" key="3">
    <source>
        <dbReference type="EMBL" id="GLR68415.1"/>
    </source>
</evidence>
<sequence length="319" mass="34758">MTDTSTQVQGQRRPGVLGVHSVDHFAITVPDLAKASQFYSTFGLEARAEGNDLGLYTLGGTHRWGHLQQGTRKKFGHLSFGIFADDLAAFNTRLNQLDIARLAPPPGHDGDGIWFTDPDGILIELAVKAKSSPAEKSVFAALSVPAGVAGAPERSKVQLVHPRRLSHVAIFTTDVDRAVKFYTTTLGMRLSDRSREFVAFMHGAHGSEHHMIAVLKSNGPGIHHCSWDIGSVNEIGLGAMQMAVKGYAAGWGLGRHVLGSNYFHYVRDPWGSYCEYSADMDYIPPSADWPAGDHAPEDSMFLWGPNPPADFVTNFETTE</sequence>
<proteinExistence type="predicted"/>